<comment type="caution">
    <text evidence="1">The sequence shown here is derived from an EMBL/GenBank/DDBJ whole genome shotgun (WGS) entry which is preliminary data.</text>
</comment>
<dbReference type="Proteomes" id="UP001062846">
    <property type="component" value="Chromosome 5"/>
</dbReference>
<gene>
    <name evidence="1" type="ORF">RHMOL_Rhmol05G0042000</name>
</gene>
<proteinExistence type="predicted"/>
<evidence type="ECO:0000313" key="2">
    <source>
        <dbReference type="Proteomes" id="UP001062846"/>
    </source>
</evidence>
<organism evidence="1 2">
    <name type="scientific">Rhododendron molle</name>
    <name type="common">Chinese azalea</name>
    <name type="synonym">Azalea mollis</name>
    <dbReference type="NCBI Taxonomy" id="49168"/>
    <lineage>
        <taxon>Eukaryota</taxon>
        <taxon>Viridiplantae</taxon>
        <taxon>Streptophyta</taxon>
        <taxon>Embryophyta</taxon>
        <taxon>Tracheophyta</taxon>
        <taxon>Spermatophyta</taxon>
        <taxon>Magnoliopsida</taxon>
        <taxon>eudicotyledons</taxon>
        <taxon>Gunneridae</taxon>
        <taxon>Pentapetalae</taxon>
        <taxon>asterids</taxon>
        <taxon>Ericales</taxon>
        <taxon>Ericaceae</taxon>
        <taxon>Ericoideae</taxon>
        <taxon>Rhodoreae</taxon>
        <taxon>Rhododendron</taxon>
    </lineage>
</organism>
<accession>A0ACC0NKN3</accession>
<keyword evidence="2" id="KW-1185">Reference proteome</keyword>
<dbReference type="EMBL" id="CM046392">
    <property type="protein sequence ID" value="KAI8553770.1"/>
    <property type="molecule type" value="Genomic_DNA"/>
</dbReference>
<name>A0ACC0NKN3_RHOML</name>
<reference evidence="1" key="1">
    <citation type="submission" date="2022-02" db="EMBL/GenBank/DDBJ databases">
        <title>Plant Genome Project.</title>
        <authorList>
            <person name="Zhang R.-G."/>
        </authorList>
    </citation>
    <scope>NUCLEOTIDE SEQUENCE</scope>
    <source>
        <strain evidence="1">AT1</strain>
    </source>
</reference>
<sequence length="404" mass="45919">MVLHVPFLRWDGVGNPLTSSSGTAFYYLETAGGEQVTTALALRTESNRLIYRASSEFLEEYQELLHLGTILEWDYVFQLNAWLDDIVYHSFVRHGTAGVPSFWYFKTLCMPTVVEFKHKLILGCERKWIFHAVMFDARGYEFVFGWSRPNGRWHDIHPPLGNAHTAFLPSALMAYHTVLKFLCFNVRGPDLLSEFEDHLKDVFKMLSLEQIVLRMGNLTWTIQIRNYKLNVQQFREFAAALHVQFLNHVMVTMLPTVEFVVIVYYDSERVYGWCLANANKIRQLPPLATMQPLMLQSQTSSSADPVKIEPLGSEILEKLAQEKEGTITLKAYMYTYAGISQLRFNVHSMCPTAHPKEITSSSSTLTLPPPTPTKRDNPGNTSPSEASPETPATKKLKGKITTAS</sequence>
<protein>
    <submittedName>
        <fullName evidence="1">Uncharacterized protein</fullName>
    </submittedName>
</protein>
<evidence type="ECO:0000313" key="1">
    <source>
        <dbReference type="EMBL" id="KAI8553770.1"/>
    </source>
</evidence>